<organism evidence="3 4">
    <name type="scientific">Paenibacillus dendritiformis C454</name>
    <dbReference type="NCBI Taxonomy" id="1131935"/>
    <lineage>
        <taxon>Bacteria</taxon>
        <taxon>Bacillati</taxon>
        <taxon>Bacillota</taxon>
        <taxon>Bacilli</taxon>
        <taxon>Bacillales</taxon>
        <taxon>Paenibacillaceae</taxon>
        <taxon>Paenibacillus</taxon>
    </lineage>
</organism>
<reference evidence="3 4" key="1">
    <citation type="journal article" date="2012" name="J. Bacteriol.">
        <title>Genome Sequence of the Pattern-Forming Social Bacterium Paenibacillus dendritiformis C454 Chiral Morphotype.</title>
        <authorList>
            <person name="Sirota-Madi A."/>
            <person name="Olender T."/>
            <person name="Helman Y."/>
            <person name="Brainis I."/>
            <person name="Finkelshtein A."/>
            <person name="Roth D."/>
            <person name="Hagai E."/>
            <person name="Leshkowitz D."/>
            <person name="Brodsky L."/>
            <person name="Galatenko V."/>
            <person name="Nikolaev V."/>
            <person name="Gutnick D.L."/>
            <person name="Lancet D."/>
            <person name="Ben-Jacob E."/>
        </authorList>
    </citation>
    <scope>NUCLEOTIDE SEQUENCE [LARGE SCALE GENOMIC DNA]</scope>
    <source>
        <strain evidence="3 4">C454</strain>
    </source>
</reference>
<dbReference type="Proteomes" id="UP000003900">
    <property type="component" value="Unassembled WGS sequence"/>
</dbReference>
<dbReference type="STRING" id="1131935.PDENDC454_01370"/>
<dbReference type="Pfam" id="PF20157">
    <property type="entry name" value="Maf_flag10_N"/>
    <property type="match status" value="1"/>
</dbReference>
<accession>H3S9U1</accession>
<sequence length="627" mass="71524">MEYLLSNKKVLSRHFPQVVKMLEANTVDGDIYRKILSRDGSPNVEVHKNERIVALHSLYNPLREASGWLQSVEGKLNDSNHVLVLGLGLGYHFQLLLNNYPMKKYYIYEPDIQLLHLALELRDMTSILNHPSVITLAVGEDDYVMAKLLESISSTVTDNFEEVTIPFYKQLYNETIHKFHSMSKQMILQYRSNIITQYVFEKAWFQNIMYNLDKVLTSKSIASLEKACNDVPAFIVGSGPSLTEDIEYIRKLTSKALIIAAGSSVQALLHYGIEPHIVVSMDGGKPNLRVFQNVDTTHIPLLFATAIHHGIVEQNHKWILSVRVNHEELTPYLLSNNDEEPEPSFISTGSVTGTCIQFAAFLGCKKIFLAGQDLSYPDNKYYSEGVRHISEEAKKKTIIAADEWISNVSGGKNRTTKNMLVTLRDLELLLSIYPDIEFINTSSKGAVIKNTIFRSMQECQEELCKLTDREKDWFKKLINAIPARSEKLINQVGARLKSELKVLDVLNKKTQNIINLISELEDLHPGQYEKCRKLLFKLNKQWDQVTRNKSFMAYISFALKTPMSLYMRYVPDIINEGNEFKKSKLIVEHLGKFVVSISEFIPFAEQCIKEAIRRVDKIANGAENSYA</sequence>
<dbReference type="Gene3D" id="3.90.1480.10">
    <property type="entry name" value="Alpha-2,3-sialyltransferase"/>
    <property type="match status" value="1"/>
</dbReference>
<dbReference type="AlphaFoldDB" id="H3S9U1"/>
<proteinExistence type="predicted"/>
<protein>
    <recommendedName>
        <fullName evidence="5">Motility associated factor glycosyltransferase family protein</fullName>
    </recommendedName>
</protein>
<feature type="domain" description="6-hydroxymethylpterin diphosphokinase MptE-like" evidence="1">
    <location>
        <begin position="207"/>
        <end position="378"/>
    </location>
</feature>
<evidence type="ECO:0000259" key="2">
    <source>
        <dbReference type="Pfam" id="PF20157"/>
    </source>
</evidence>
<evidence type="ECO:0000313" key="3">
    <source>
        <dbReference type="EMBL" id="EHQ64209.1"/>
    </source>
</evidence>
<dbReference type="PANTHER" id="PTHR41786:SF1">
    <property type="entry name" value="6-HYDROXYMETHYLPTERIN DIPHOSPHOKINASE MPTE-LIKE DOMAIN-CONTAINING PROTEIN"/>
    <property type="match status" value="1"/>
</dbReference>
<feature type="domain" description="Glycosyltransferase Maf N-terminal" evidence="2">
    <location>
        <begin position="78"/>
        <end position="139"/>
    </location>
</feature>
<evidence type="ECO:0008006" key="5">
    <source>
        <dbReference type="Google" id="ProtNLM"/>
    </source>
</evidence>
<name>H3S9U1_9BACL</name>
<evidence type="ECO:0000313" key="4">
    <source>
        <dbReference type="Proteomes" id="UP000003900"/>
    </source>
</evidence>
<dbReference type="InterPro" id="IPR002826">
    <property type="entry name" value="MptE-like"/>
</dbReference>
<dbReference type="Pfam" id="PF01973">
    <property type="entry name" value="MptE-like"/>
    <property type="match status" value="1"/>
</dbReference>
<comment type="caution">
    <text evidence="3">The sequence shown here is derived from an EMBL/GenBank/DDBJ whole genome shotgun (WGS) entry which is preliminary data.</text>
</comment>
<evidence type="ECO:0000259" key="1">
    <source>
        <dbReference type="Pfam" id="PF01973"/>
    </source>
</evidence>
<dbReference type="RefSeq" id="WP_006674782.1">
    <property type="nucleotide sequence ID" value="NZ_AHKH01000002.1"/>
</dbReference>
<dbReference type="OrthoDB" id="5291305at2"/>
<keyword evidence="4" id="KW-1185">Reference proteome</keyword>
<gene>
    <name evidence="3" type="ORF">PDENDC454_01370</name>
</gene>
<dbReference type="InterPro" id="IPR045376">
    <property type="entry name" value="Maf_N"/>
</dbReference>
<dbReference type="EMBL" id="AHKH01000002">
    <property type="protein sequence ID" value="EHQ64209.1"/>
    <property type="molecule type" value="Genomic_DNA"/>
</dbReference>
<dbReference type="PATRIC" id="fig|1131935.3.peg.260"/>
<dbReference type="PANTHER" id="PTHR41786">
    <property type="entry name" value="MOTILITY ACCESSORY FACTOR MAF"/>
    <property type="match status" value="1"/>
</dbReference>